<name>A0A2S6ABR8_9NOCA</name>
<dbReference type="Proteomes" id="UP000238356">
    <property type="component" value="Unassembled WGS sequence"/>
</dbReference>
<keyword evidence="2" id="KW-1185">Reference proteome</keyword>
<comment type="caution">
    <text evidence="1">The sequence shown here is derived from an EMBL/GenBank/DDBJ whole genome shotgun (WGS) entry which is preliminary data.</text>
</comment>
<evidence type="ECO:0000313" key="2">
    <source>
        <dbReference type="Proteomes" id="UP000238356"/>
    </source>
</evidence>
<organism evidence="1 2">
    <name type="scientific">Nocardia nova</name>
    <dbReference type="NCBI Taxonomy" id="37330"/>
    <lineage>
        <taxon>Bacteria</taxon>
        <taxon>Bacillati</taxon>
        <taxon>Actinomycetota</taxon>
        <taxon>Actinomycetes</taxon>
        <taxon>Mycobacteriales</taxon>
        <taxon>Nocardiaceae</taxon>
        <taxon>Nocardia</taxon>
    </lineage>
</organism>
<proteinExistence type="predicted"/>
<reference evidence="1 2" key="1">
    <citation type="submission" date="2018-02" db="EMBL/GenBank/DDBJ databases">
        <title>8 Nocardia nova and 1 Nocardia cyriacigeorgica strain used for evolution to TMP-SMX.</title>
        <authorList>
            <person name="Mehta H."/>
            <person name="Weng J."/>
            <person name="Shamoo Y."/>
        </authorList>
    </citation>
    <scope>NUCLEOTIDE SEQUENCE [LARGE SCALE GENOMIC DNA]</scope>
    <source>
        <strain evidence="1 2">BAA2227</strain>
    </source>
</reference>
<accession>A0A2S6ABR8</accession>
<evidence type="ECO:0000313" key="1">
    <source>
        <dbReference type="EMBL" id="PPJ31179.1"/>
    </source>
</evidence>
<protein>
    <submittedName>
        <fullName evidence="1">Uncharacterized protein</fullName>
    </submittedName>
</protein>
<dbReference type="EMBL" id="PSZD01000003">
    <property type="protein sequence ID" value="PPJ31179.1"/>
    <property type="molecule type" value="Genomic_DNA"/>
</dbReference>
<sequence length="59" mass="6470">MPEEVPVVSHDVIAQLRQDITTASDAGDEAEVQRLQRELDTALQAYRESGDDGTERGAE</sequence>
<dbReference type="AlphaFoldDB" id="A0A2S6ABR8"/>
<gene>
    <name evidence="1" type="ORF">C5F51_06155</name>
</gene>